<dbReference type="AlphaFoldDB" id="A0A8H3VXS1"/>
<protein>
    <submittedName>
        <fullName evidence="3">Uncharacterized protein</fullName>
    </submittedName>
</protein>
<evidence type="ECO:0000313" key="4">
    <source>
        <dbReference type="Proteomes" id="UP000434172"/>
    </source>
</evidence>
<accession>A0A8H3VXS1</accession>
<dbReference type="Proteomes" id="UP000434172">
    <property type="component" value="Unassembled WGS sequence"/>
</dbReference>
<name>A0A8H3VXS1_9PEZI</name>
<comment type="caution">
    <text evidence="3">The sequence shown here is derived from an EMBL/GenBank/DDBJ whole genome shotgun (WGS) entry which is preliminary data.</text>
</comment>
<evidence type="ECO:0000256" key="1">
    <source>
        <dbReference type="SAM" id="Coils"/>
    </source>
</evidence>
<keyword evidence="1" id="KW-0175">Coiled coil</keyword>
<feature type="region of interest" description="Disordered" evidence="2">
    <location>
        <begin position="1"/>
        <end position="24"/>
    </location>
</feature>
<gene>
    <name evidence="3" type="ORF">GQ607_015335</name>
</gene>
<reference evidence="3 4" key="1">
    <citation type="submission" date="2019-12" db="EMBL/GenBank/DDBJ databases">
        <title>A genome sequence resource for the geographically widespread anthracnose pathogen Colletotrichum asianum.</title>
        <authorList>
            <person name="Meng Y."/>
        </authorList>
    </citation>
    <scope>NUCLEOTIDE SEQUENCE [LARGE SCALE GENOMIC DNA]</scope>
    <source>
        <strain evidence="3 4">ICMP 18580</strain>
    </source>
</reference>
<keyword evidence="4" id="KW-1185">Reference proteome</keyword>
<sequence length="80" mass="8877">MGTTDKPASVSDKTESSSMTDTDSLMRTIDELLQDVANITTELKSLKTGGGDFMSKYVVLEAQLDGMEKRIARFLEQSRR</sequence>
<organism evidence="3 4">
    <name type="scientific">Colletotrichum asianum</name>
    <dbReference type="NCBI Taxonomy" id="702518"/>
    <lineage>
        <taxon>Eukaryota</taxon>
        <taxon>Fungi</taxon>
        <taxon>Dikarya</taxon>
        <taxon>Ascomycota</taxon>
        <taxon>Pezizomycotina</taxon>
        <taxon>Sordariomycetes</taxon>
        <taxon>Hypocreomycetidae</taxon>
        <taxon>Glomerellales</taxon>
        <taxon>Glomerellaceae</taxon>
        <taxon>Colletotrichum</taxon>
        <taxon>Colletotrichum gloeosporioides species complex</taxon>
    </lineage>
</organism>
<feature type="coiled-coil region" evidence="1">
    <location>
        <begin position="29"/>
        <end position="77"/>
    </location>
</feature>
<dbReference type="EMBL" id="WOWK01000131">
    <property type="protein sequence ID" value="KAF0317383.1"/>
    <property type="molecule type" value="Genomic_DNA"/>
</dbReference>
<proteinExistence type="predicted"/>
<evidence type="ECO:0000313" key="3">
    <source>
        <dbReference type="EMBL" id="KAF0317383.1"/>
    </source>
</evidence>
<dbReference type="OrthoDB" id="10288164at2759"/>
<evidence type="ECO:0000256" key="2">
    <source>
        <dbReference type="SAM" id="MobiDB-lite"/>
    </source>
</evidence>